<dbReference type="EMBL" id="PIQO01000001">
    <property type="protein sequence ID" value="PKR86625.1"/>
    <property type="molecule type" value="Genomic_DNA"/>
</dbReference>
<evidence type="ECO:0000256" key="5">
    <source>
        <dbReference type="ARBA" id="ARBA00023008"/>
    </source>
</evidence>
<dbReference type="PROSITE" id="PS50846">
    <property type="entry name" value="HMA_2"/>
    <property type="match status" value="1"/>
</dbReference>
<dbReference type="NCBIfam" id="TIGR00003">
    <property type="entry name" value="copper ion binding protein"/>
    <property type="match status" value="1"/>
</dbReference>
<evidence type="ECO:0000256" key="3">
    <source>
        <dbReference type="ARBA" id="ARBA00022490"/>
    </source>
</evidence>
<dbReference type="InterPro" id="IPR049740">
    <property type="entry name" value="CopZ"/>
</dbReference>
<evidence type="ECO:0000256" key="2">
    <source>
        <dbReference type="ARBA" id="ARBA00015313"/>
    </source>
</evidence>
<comment type="caution">
    <text evidence="8">The sequence shown here is derived from an EMBL/GenBank/DDBJ whole genome shotgun (WGS) entry which is preliminary data.</text>
</comment>
<sequence length="74" mass="8038">MKKVTLEVIGMSCGHCVNAVESNVGALNGVQMVKVHLSEGLVDIEFNPEAVTLEQIKETIDDQGYEVKGERAHV</sequence>
<dbReference type="PROSITE" id="PS01047">
    <property type="entry name" value="HMA_1"/>
    <property type="match status" value="1"/>
</dbReference>
<dbReference type="OrthoDB" id="9813965at2"/>
<keyword evidence="9" id="KW-1185">Reference proteome</keyword>
<dbReference type="PRINTS" id="PR00944">
    <property type="entry name" value="CUEXPORT"/>
</dbReference>
<dbReference type="InterPro" id="IPR017969">
    <property type="entry name" value="Heavy-metal-associated_CS"/>
</dbReference>
<keyword evidence="6" id="KW-0143">Chaperone</keyword>
<dbReference type="GO" id="GO:0006825">
    <property type="term" value="P:copper ion transport"/>
    <property type="evidence" value="ECO:0007669"/>
    <property type="project" value="InterPro"/>
</dbReference>
<dbReference type="CDD" id="cd00371">
    <property type="entry name" value="HMA"/>
    <property type="match status" value="1"/>
</dbReference>
<protein>
    <recommendedName>
        <fullName evidence="2">Copper chaperone CopZ</fullName>
    </recommendedName>
</protein>
<keyword evidence="4" id="KW-0479">Metal-binding</keyword>
<dbReference type="Proteomes" id="UP000233440">
    <property type="component" value="Unassembled WGS sequence"/>
</dbReference>
<keyword evidence="3" id="KW-0963">Cytoplasm</keyword>
<keyword evidence="5" id="KW-0186">Copper</keyword>
<evidence type="ECO:0000313" key="8">
    <source>
        <dbReference type="EMBL" id="PKR86625.1"/>
    </source>
</evidence>
<dbReference type="GO" id="GO:0005507">
    <property type="term" value="F:copper ion binding"/>
    <property type="evidence" value="ECO:0007669"/>
    <property type="project" value="InterPro"/>
</dbReference>
<reference evidence="8 9" key="1">
    <citation type="submission" date="2017-11" db="EMBL/GenBank/DDBJ databases">
        <title>Bacillus camelliae sp. nov., isolated from pu'er tea.</title>
        <authorList>
            <person name="Niu L."/>
        </authorList>
    </citation>
    <scope>NUCLEOTIDE SEQUENCE [LARGE SCALE GENOMIC DNA]</scope>
    <source>
        <strain evidence="8 9">7578-1</strain>
    </source>
</reference>
<dbReference type="PANTHER" id="PTHR46594">
    <property type="entry name" value="P-TYPE CATION-TRANSPORTING ATPASE"/>
    <property type="match status" value="1"/>
</dbReference>
<evidence type="ECO:0000256" key="4">
    <source>
        <dbReference type="ARBA" id="ARBA00022723"/>
    </source>
</evidence>
<organism evidence="8 9">
    <name type="scientific">Heyndrickxia camelliae</name>
    <dbReference type="NCBI Taxonomy" id="1707093"/>
    <lineage>
        <taxon>Bacteria</taxon>
        <taxon>Bacillati</taxon>
        <taxon>Bacillota</taxon>
        <taxon>Bacilli</taxon>
        <taxon>Bacillales</taxon>
        <taxon>Bacillaceae</taxon>
        <taxon>Heyndrickxia</taxon>
    </lineage>
</organism>
<dbReference type="GO" id="GO:0005737">
    <property type="term" value="C:cytoplasm"/>
    <property type="evidence" value="ECO:0007669"/>
    <property type="project" value="UniProtKB-SubCell"/>
</dbReference>
<dbReference type="InterPro" id="IPR036163">
    <property type="entry name" value="HMA_dom_sf"/>
</dbReference>
<dbReference type="AlphaFoldDB" id="A0A2N3LPW1"/>
<accession>A0A2N3LPW1</accession>
<dbReference type="SUPFAM" id="SSF55008">
    <property type="entry name" value="HMA, heavy metal-associated domain"/>
    <property type="match status" value="1"/>
</dbReference>
<evidence type="ECO:0000256" key="1">
    <source>
        <dbReference type="ARBA" id="ARBA00004496"/>
    </source>
</evidence>
<dbReference type="InterPro" id="IPR006122">
    <property type="entry name" value="HMA_Cu_ion-bd"/>
</dbReference>
<evidence type="ECO:0000259" key="7">
    <source>
        <dbReference type="PROSITE" id="PS50846"/>
    </source>
</evidence>
<dbReference type="InterPro" id="IPR006121">
    <property type="entry name" value="HMA_dom"/>
</dbReference>
<dbReference type="InterPro" id="IPR000428">
    <property type="entry name" value="Cu-bd"/>
</dbReference>
<gene>
    <name evidence="8" type="ORF">CWO92_00745</name>
</gene>
<comment type="subcellular location">
    <subcellularLocation>
        <location evidence="1">Cytoplasm</location>
    </subcellularLocation>
</comment>
<proteinExistence type="predicted"/>
<name>A0A2N3LPW1_9BACI</name>
<dbReference type="RefSeq" id="WP_101352276.1">
    <property type="nucleotide sequence ID" value="NZ_PIQO01000001.1"/>
</dbReference>
<feature type="domain" description="HMA" evidence="7">
    <location>
        <begin position="2"/>
        <end position="68"/>
    </location>
</feature>
<dbReference type="Gene3D" id="3.30.70.100">
    <property type="match status" value="1"/>
</dbReference>
<evidence type="ECO:0000256" key="6">
    <source>
        <dbReference type="ARBA" id="ARBA00023186"/>
    </source>
</evidence>
<dbReference type="NCBIfam" id="NF033795">
    <property type="entry name" value="chaper_CopZ_Bs"/>
    <property type="match status" value="1"/>
</dbReference>
<dbReference type="PANTHER" id="PTHR46594:SF4">
    <property type="entry name" value="P-TYPE CATION-TRANSPORTING ATPASE"/>
    <property type="match status" value="1"/>
</dbReference>
<evidence type="ECO:0000313" key="9">
    <source>
        <dbReference type="Proteomes" id="UP000233440"/>
    </source>
</evidence>
<dbReference type="Pfam" id="PF00403">
    <property type="entry name" value="HMA"/>
    <property type="match status" value="1"/>
</dbReference>
<dbReference type="FunFam" id="3.30.70.100:FF:000001">
    <property type="entry name" value="ATPase copper transporting beta"/>
    <property type="match status" value="1"/>
</dbReference>